<feature type="domain" description="C2" evidence="17">
    <location>
        <begin position="611"/>
        <end position="742"/>
    </location>
</feature>
<sequence length="763" mass="88019">MSGNVKTPGISSRLEEALKDLAKGCVLCKVKSGKRSFRRQFYVDFQNMSLKHETHRKAGFCRRPADYVDLYDVEEIRTGWNTDVFNQIEADARKKGKTSSLFPNDKCFSLVINATHLTLDLVAPTKEKRDLWVEGLRHLLAMCQNVQREEEYNRWLKEQFRRADKNNNGSLNFKECLALLSQLNISMDKGHAQKLFDEANFRKLKLDNEDALDPEEFVRFFHSLQSRPDAEQLFNEYNANNSTIMGPEELMNFLHNEQKMTKITIDDCKNLIERYEPDKSKLEGYLSLRGFIQMLLSKDHAIFALEHNFVFQDMNQPLCNYYIASSHNTYLTQDQLLGDSSVEGYNRALEQGCRCVELDCWDGPDDEPLVYHGYTLTSKVLFRDILDAIKQTAFKVSQFPVILSLENHCSVKQQIKMAEHLVNILGEYLHTDPVKPEETELPSPAALARKILIKNKKLSDVSQTRPEDSDSEEDLPDAMKDGNKLARDKPKTDGKLAVELSELVNYVKACSFKGFEEAKKKWKFYEMASFQETKAETFATENGKEYVEYNKRHLSRIYPKGSRTDSSNYDPVHFWNVGCQIVALNYQTYDESMFINQAMFAQNGGCGYVLKPEFLRKGVDYDPARPPIEKYKETLIIKVISGQHIPKPDEDFEGEVIDPYVVVEVKGHASDETKHSTTYVQNNGFNPRWNETFTIPLNLPQIAIIMFTVKDESKYGKNMVLGRYAIPYMAMAEGYRHIHLLNDFRQSIIPATLFVHIIKQKYK</sequence>
<dbReference type="AlphaFoldDB" id="A0A1W7R9X2"/>
<dbReference type="InterPro" id="IPR002048">
    <property type="entry name" value="EF_hand_dom"/>
</dbReference>
<evidence type="ECO:0000256" key="16">
    <source>
        <dbReference type="SAM" id="MobiDB-lite"/>
    </source>
</evidence>
<dbReference type="SMART" id="SM00148">
    <property type="entry name" value="PLCXc"/>
    <property type="match status" value="1"/>
</dbReference>
<evidence type="ECO:0000259" key="18">
    <source>
        <dbReference type="PROSITE" id="PS50008"/>
    </source>
</evidence>
<dbReference type="PROSITE" id="PS50004">
    <property type="entry name" value="C2"/>
    <property type="match status" value="1"/>
</dbReference>
<name>A0A1W7R9X2_9SCOR</name>
<evidence type="ECO:0000313" key="20">
    <source>
        <dbReference type="EMBL" id="JAV47949.1"/>
    </source>
</evidence>
<feature type="region of interest" description="Disordered" evidence="16">
    <location>
        <begin position="459"/>
        <end position="490"/>
    </location>
</feature>
<dbReference type="Pfam" id="PF00168">
    <property type="entry name" value="C2"/>
    <property type="match status" value="1"/>
</dbReference>
<dbReference type="InterPro" id="IPR035892">
    <property type="entry name" value="C2_domain_sf"/>
</dbReference>
<feature type="domain" description="EF-hand" evidence="19">
    <location>
        <begin position="151"/>
        <end position="186"/>
    </location>
</feature>
<comment type="catalytic activity">
    <reaction evidence="1">
        <text>an N-(acyl)-sphingosylphosphoethanolamine = an N-(acyl)-sphingosyl-1,3-cyclic phosphate + ethanolamine</text>
        <dbReference type="Rhea" id="RHEA:60648"/>
        <dbReference type="ChEBI" id="CHEBI:57603"/>
        <dbReference type="ChEBI" id="CHEBI:143891"/>
        <dbReference type="ChEBI" id="CHEBI:143892"/>
    </reaction>
</comment>
<dbReference type="GO" id="GO:0004435">
    <property type="term" value="F:phosphatidylinositol-4,5-bisphosphate phospholipase C activity"/>
    <property type="evidence" value="ECO:0007669"/>
    <property type="project" value="UniProtKB-EC"/>
</dbReference>
<dbReference type="EMBL" id="GFAH01000440">
    <property type="protein sequence ID" value="JAV47949.1"/>
    <property type="molecule type" value="Transcribed_RNA"/>
</dbReference>
<dbReference type="GO" id="GO:0035556">
    <property type="term" value="P:intracellular signal transduction"/>
    <property type="evidence" value="ECO:0007669"/>
    <property type="project" value="InterPro"/>
</dbReference>
<keyword evidence="7 15" id="KW-0378">Hydrolase</keyword>
<dbReference type="GO" id="GO:0016042">
    <property type="term" value="P:lipid catabolic process"/>
    <property type="evidence" value="ECO:0007669"/>
    <property type="project" value="UniProtKB-KW"/>
</dbReference>
<dbReference type="InterPro" id="IPR001192">
    <property type="entry name" value="PI-PLC_fam"/>
</dbReference>
<evidence type="ECO:0000256" key="3">
    <source>
        <dbReference type="ARBA" id="ARBA00004496"/>
    </source>
</evidence>
<dbReference type="Gene3D" id="2.30.29.30">
    <property type="entry name" value="Pleckstrin-homology domain (PH domain)/Phosphotyrosine-binding domain (PTB)"/>
    <property type="match status" value="1"/>
</dbReference>
<evidence type="ECO:0000256" key="14">
    <source>
        <dbReference type="ARBA" id="ARBA00023674"/>
    </source>
</evidence>
<organism evidence="20">
    <name type="scientific">Hadrurus spadix</name>
    <dbReference type="NCBI Taxonomy" id="141984"/>
    <lineage>
        <taxon>Eukaryota</taxon>
        <taxon>Metazoa</taxon>
        <taxon>Ecdysozoa</taxon>
        <taxon>Arthropoda</taxon>
        <taxon>Chelicerata</taxon>
        <taxon>Arachnida</taxon>
        <taxon>Scorpiones</taxon>
        <taxon>Iurida</taxon>
        <taxon>Iuroidea</taxon>
        <taxon>Hadrurus</taxon>
    </lineage>
</organism>
<dbReference type="InterPro" id="IPR011993">
    <property type="entry name" value="PH-like_dom_sf"/>
</dbReference>
<evidence type="ECO:0000256" key="8">
    <source>
        <dbReference type="ARBA" id="ARBA00022842"/>
    </source>
</evidence>
<dbReference type="SMART" id="SM00149">
    <property type="entry name" value="PLCYc"/>
    <property type="match status" value="1"/>
</dbReference>
<evidence type="ECO:0000259" key="17">
    <source>
        <dbReference type="PROSITE" id="PS50004"/>
    </source>
</evidence>
<evidence type="ECO:0000256" key="12">
    <source>
        <dbReference type="ARBA" id="ARBA00023224"/>
    </source>
</evidence>
<dbReference type="Gene3D" id="3.20.20.190">
    <property type="entry name" value="Phosphatidylinositol (PI) phosphodiesterase"/>
    <property type="match status" value="1"/>
</dbReference>
<dbReference type="FunFam" id="1.10.238.10:FF:000005">
    <property type="entry name" value="Phosphoinositide phospholipase C"/>
    <property type="match status" value="1"/>
</dbReference>
<dbReference type="SUPFAM" id="SSF47473">
    <property type="entry name" value="EF-hand"/>
    <property type="match status" value="1"/>
</dbReference>
<dbReference type="InterPro" id="IPR017946">
    <property type="entry name" value="PLC-like_Pdiesterase_TIM-brl"/>
</dbReference>
<dbReference type="Pfam" id="PF00387">
    <property type="entry name" value="PI-PLC-Y"/>
    <property type="match status" value="1"/>
</dbReference>
<evidence type="ECO:0000256" key="11">
    <source>
        <dbReference type="ARBA" id="ARBA00023157"/>
    </source>
</evidence>
<comment type="subcellular location">
    <subcellularLocation>
        <location evidence="3">Cytoplasm</location>
    </subcellularLocation>
</comment>
<dbReference type="GO" id="GO:0005737">
    <property type="term" value="C:cytoplasm"/>
    <property type="evidence" value="ECO:0007669"/>
    <property type="project" value="UniProtKB-SubCell"/>
</dbReference>
<dbReference type="Gene3D" id="1.10.238.10">
    <property type="entry name" value="EF-hand"/>
    <property type="match status" value="2"/>
</dbReference>
<keyword evidence="9 15" id="KW-0442">Lipid degradation</keyword>
<evidence type="ECO:0000256" key="13">
    <source>
        <dbReference type="ARBA" id="ARBA00023239"/>
    </source>
</evidence>
<dbReference type="EC" id="3.1.4.11" evidence="4 15"/>
<dbReference type="SMART" id="SM00239">
    <property type="entry name" value="C2"/>
    <property type="match status" value="1"/>
</dbReference>
<dbReference type="GO" id="GO:0016829">
    <property type="term" value="F:lyase activity"/>
    <property type="evidence" value="ECO:0007669"/>
    <property type="project" value="UniProtKB-KW"/>
</dbReference>
<dbReference type="InterPro" id="IPR015359">
    <property type="entry name" value="PLC_EF-hand-like"/>
</dbReference>
<dbReference type="GO" id="GO:0005886">
    <property type="term" value="C:plasma membrane"/>
    <property type="evidence" value="ECO:0007669"/>
    <property type="project" value="TreeGrafter"/>
</dbReference>
<dbReference type="SMART" id="SM00054">
    <property type="entry name" value="EFh"/>
    <property type="match status" value="3"/>
</dbReference>
<dbReference type="InterPro" id="IPR000909">
    <property type="entry name" value="PLipase_C_PInositol-sp_X_dom"/>
</dbReference>
<evidence type="ECO:0000256" key="2">
    <source>
        <dbReference type="ARBA" id="ARBA00001913"/>
    </source>
</evidence>
<keyword evidence="10 15" id="KW-0443">Lipid metabolism</keyword>
<reference evidence="20" key="1">
    <citation type="submission" date="2016-11" db="EMBL/GenBank/DDBJ databases">
        <title>Venom-gland transcriptomics and venom proteomics of the black-back scorpion (Hadrurus spadix) reveal detectability challenges and an unexplored realm of animal toxin diversity.</title>
        <authorList>
            <person name="Rokyta D.R."/>
            <person name="Ward M.J."/>
        </authorList>
    </citation>
    <scope>NUCLEOTIDE SEQUENCE</scope>
    <source>
        <tissue evidence="20">Venom gland</tissue>
    </source>
</reference>
<feature type="compositionally biased region" description="Basic and acidic residues" evidence="16">
    <location>
        <begin position="477"/>
        <end position="490"/>
    </location>
</feature>
<comment type="cofactor">
    <cofactor evidence="2">
        <name>Ca(2+)</name>
        <dbReference type="ChEBI" id="CHEBI:29108"/>
    </cofactor>
</comment>
<dbReference type="Pfam" id="PF00388">
    <property type="entry name" value="PI-PLC-X"/>
    <property type="match status" value="1"/>
</dbReference>
<dbReference type="SUPFAM" id="SSF51695">
    <property type="entry name" value="PLC-like phosphodiesterases"/>
    <property type="match status" value="1"/>
</dbReference>
<keyword evidence="13" id="KW-0456">Lyase</keyword>
<keyword evidence="12" id="KW-0807">Transducer</keyword>
<dbReference type="SUPFAM" id="SSF50729">
    <property type="entry name" value="PH domain-like"/>
    <property type="match status" value="1"/>
</dbReference>
<comment type="catalytic activity">
    <reaction evidence="14">
        <text>a 1,2-diacyl-sn-glycero-3-phospho-(1D-myo-inositol-4,5-bisphosphate) + H2O = 1D-myo-inositol 1,4,5-trisphosphate + a 1,2-diacyl-sn-glycerol + H(+)</text>
        <dbReference type="Rhea" id="RHEA:33179"/>
        <dbReference type="ChEBI" id="CHEBI:15377"/>
        <dbReference type="ChEBI" id="CHEBI:15378"/>
        <dbReference type="ChEBI" id="CHEBI:17815"/>
        <dbReference type="ChEBI" id="CHEBI:58456"/>
        <dbReference type="ChEBI" id="CHEBI:203600"/>
        <dbReference type="EC" id="3.1.4.11"/>
    </reaction>
    <physiologicalReaction direction="left-to-right" evidence="14">
        <dbReference type="Rhea" id="RHEA:33180"/>
    </physiologicalReaction>
</comment>
<dbReference type="PRINTS" id="PR00390">
    <property type="entry name" value="PHPHLIPASEC"/>
</dbReference>
<dbReference type="CDD" id="cd00275">
    <property type="entry name" value="C2_PLC_like"/>
    <property type="match status" value="1"/>
</dbReference>
<feature type="domain" description="PI-PLC Y-box" evidence="18">
    <location>
        <begin position="500"/>
        <end position="616"/>
    </location>
</feature>
<keyword evidence="8" id="KW-0460">Magnesium</keyword>
<evidence type="ECO:0000256" key="4">
    <source>
        <dbReference type="ARBA" id="ARBA00012368"/>
    </source>
</evidence>
<keyword evidence="6" id="KW-0479">Metal-binding</keyword>
<dbReference type="InterPro" id="IPR001711">
    <property type="entry name" value="PLipase_C_Pinositol-sp_Y"/>
</dbReference>
<accession>A0A1W7R9X2</accession>
<dbReference type="SUPFAM" id="SSF49562">
    <property type="entry name" value="C2 domain (Calcium/lipid-binding domain, CaLB)"/>
    <property type="match status" value="1"/>
</dbReference>
<evidence type="ECO:0000256" key="10">
    <source>
        <dbReference type="ARBA" id="ARBA00023098"/>
    </source>
</evidence>
<keyword evidence="5" id="KW-0963">Cytoplasm</keyword>
<dbReference type="PANTHER" id="PTHR10336">
    <property type="entry name" value="PHOSPHOINOSITIDE-SPECIFIC PHOSPHOLIPASE C FAMILY PROTEIN"/>
    <property type="match status" value="1"/>
</dbReference>
<dbReference type="InterPro" id="IPR011992">
    <property type="entry name" value="EF-hand-dom_pair"/>
</dbReference>
<dbReference type="CDD" id="cd16202">
    <property type="entry name" value="EFh_PI-PLCdelta"/>
    <property type="match status" value="1"/>
</dbReference>
<proteinExistence type="predicted"/>
<evidence type="ECO:0000259" key="19">
    <source>
        <dbReference type="PROSITE" id="PS50222"/>
    </source>
</evidence>
<dbReference type="Pfam" id="PF09279">
    <property type="entry name" value="EF-hand_like"/>
    <property type="match status" value="1"/>
</dbReference>
<evidence type="ECO:0000256" key="9">
    <source>
        <dbReference type="ARBA" id="ARBA00022963"/>
    </source>
</evidence>
<evidence type="ECO:0000256" key="1">
    <source>
        <dbReference type="ARBA" id="ARBA00000110"/>
    </source>
</evidence>
<evidence type="ECO:0000256" key="6">
    <source>
        <dbReference type="ARBA" id="ARBA00022723"/>
    </source>
</evidence>
<dbReference type="GO" id="GO:0005509">
    <property type="term" value="F:calcium ion binding"/>
    <property type="evidence" value="ECO:0007669"/>
    <property type="project" value="InterPro"/>
</dbReference>
<keyword evidence="11" id="KW-1015">Disulfide bond</keyword>
<evidence type="ECO:0000256" key="7">
    <source>
        <dbReference type="ARBA" id="ARBA00022801"/>
    </source>
</evidence>
<dbReference type="PANTHER" id="PTHR10336:SF209">
    <property type="entry name" value="PHOSPHOINOSITIDE PHOSPHOLIPASE C"/>
    <property type="match status" value="1"/>
</dbReference>
<evidence type="ECO:0000256" key="15">
    <source>
        <dbReference type="RuleBase" id="RU361133"/>
    </source>
</evidence>
<protein>
    <recommendedName>
        <fullName evidence="4 15">Phosphoinositide phospholipase C</fullName>
        <ecNumber evidence="4 15">3.1.4.11</ecNumber>
    </recommendedName>
</protein>
<dbReference type="PROSITE" id="PS50007">
    <property type="entry name" value="PIPLC_X_DOMAIN"/>
    <property type="match status" value="1"/>
</dbReference>
<dbReference type="FunFam" id="3.20.20.190:FF:000039">
    <property type="entry name" value="Phosphoinositide phospholipase C"/>
    <property type="match status" value="1"/>
</dbReference>
<dbReference type="PROSITE" id="PS50008">
    <property type="entry name" value="PIPLC_Y_DOMAIN"/>
    <property type="match status" value="1"/>
</dbReference>
<dbReference type="PROSITE" id="PS50222">
    <property type="entry name" value="EF_HAND_2"/>
    <property type="match status" value="1"/>
</dbReference>
<dbReference type="Gene3D" id="2.60.40.150">
    <property type="entry name" value="C2 domain"/>
    <property type="match status" value="1"/>
</dbReference>
<dbReference type="InterPro" id="IPR000008">
    <property type="entry name" value="C2_dom"/>
</dbReference>
<evidence type="ECO:0000256" key="5">
    <source>
        <dbReference type="ARBA" id="ARBA00022490"/>
    </source>
</evidence>